<dbReference type="Proteomes" id="UP000632138">
    <property type="component" value="Unassembled WGS sequence"/>
</dbReference>
<sequence>MVAVEILPGGINEVVKIGDSVRRPAGPWSPQVHALLRHLTAAGFTGAPEFRSAAGGHEVLSFLPGEVSQDPRRFTQALVSAAGLLRDYHDATASYAVSAPHDGWQVPARQPVEVICHGDYAPYNCALDGSRVVGVFDFDFAHPGPRMWDVAYAVYRWVPMTVPTDTEVYGTTESQARLLRTFCDVYGLDRPWRAALVDAVAARLHAMVDLMRTQAASGHAAFASHIAEGHHTLYLNDADYVLASRATFERHLLAA</sequence>
<dbReference type="InterPro" id="IPR002575">
    <property type="entry name" value="Aminoglycoside_PTrfase"/>
</dbReference>
<organism evidence="2 3">
    <name type="scientific">Paractinoplanes ovalisporus</name>
    <dbReference type="NCBI Taxonomy" id="2810368"/>
    <lineage>
        <taxon>Bacteria</taxon>
        <taxon>Bacillati</taxon>
        <taxon>Actinomycetota</taxon>
        <taxon>Actinomycetes</taxon>
        <taxon>Micromonosporales</taxon>
        <taxon>Micromonosporaceae</taxon>
        <taxon>Paractinoplanes</taxon>
    </lineage>
</organism>
<dbReference type="EMBL" id="JAENHP010000003">
    <property type="protein sequence ID" value="MBM2616597.1"/>
    <property type="molecule type" value="Genomic_DNA"/>
</dbReference>
<dbReference type="SUPFAM" id="SSF56112">
    <property type="entry name" value="Protein kinase-like (PK-like)"/>
    <property type="match status" value="1"/>
</dbReference>
<protein>
    <submittedName>
        <fullName evidence="2">Aminoglycoside phosphotransferase family protein</fullName>
    </submittedName>
</protein>
<evidence type="ECO:0000313" key="2">
    <source>
        <dbReference type="EMBL" id="MBM2616597.1"/>
    </source>
</evidence>
<gene>
    <name evidence="2" type="ORF">JIG36_13615</name>
</gene>
<dbReference type="Pfam" id="PF01636">
    <property type="entry name" value="APH"/>
    <property type="match status" value="1"/>
</dbReference>
<reference evidence="2 3" key="1">
    <citation type="submission" date="2021-01" db="EMBL/GenBank/DDBJ databases">
        <title>Actinoplanes sp. nov. LDG1-06 isolated from lichen.</title>
        <authorList>
            <person name="Saeng-In P."/>
            <person name="Phongsopitanun W."/>
            <person name="Kanchanasin P."/>
            <person name="Yuki M."/>
            <person name="Kudo T."/>
            <person name="Ohkuma M."/>
            <person name="Tanasupawat S."/>
        </authorList>
    </citation>
    <scope>NUCLEOTIDE SEQUENCE [LARGE SCALE GENOMIC DNA]</scope>
    <source>
        <strain evidence="2 3">LDG1-06</strain>
    </source>
</reference>
<feature type="domain" description="Aminoglycoside phosphotransferase" evidence="1">
    <location>
        <begin position="108"/>
        <end position="167"/>
    </location>
</feature>
<accession>A0ABS2A9T4</accession>
<name>A0ABS2A9T4_9ACTN</name>
<evidence type="ECO:0000259" key="1">
    <source>
        <dbReference type="Pfam" id="PF01636"/>
    </source>
</evidence>
<dbReference type="Gene3D" id="3.90.1200.10">
    <property type="match status" value="1"/>
</dbReference>
<proteinExistence type="predicted"/>
<dbReference type="InterPro" id="IPR011009">
    <property type="entry name" value="Kinase-like_dom_sf"/>
</dbReference>
<comment type="caution">
    <text evidence="2">The sequence shown here is derived from an EMBL/GenBank/DDBJ whole genome shotgun (WGS) entry which is preliminary data.</text>
</comment>
<evidence type="ECO:0000313" key="3">
    <source>
        <dbReference type="Proteomes" id="UP000632138"/>
    </source>
</evidence>
<keyword evidence="3" id="KW-1185">Reference proteome</keyword>